<dbReference type="Proteomes" id="UP000729402">
    <property type="component" value="Unassembled WGS sequence"/>
</dbReference>
<accession>A0A8J5SVZ4</accession>
<comment type="function">
    <text evidence="1">Introduces a single-strand break via transesterification at a target site in duplex DNA. Releases the supercoiling and torsional tension of DNA introduced during the DNA replication and transcription by transiently cleaving and rejoining one strand of the DNA duplex. The scissile phosphodiester is attacked by the catalytic tyrosine of the enzyme, resulting in the formation of a DNA-(5'-phosphotyrosyl)-enzyme intermediate and the expulsion of a 3'-OH DNA strand.</text>
</comment>
<dbReference type="EMBL" id="JAAALK010000283">
    <property type="protein sequence ID" value="KAG8073589.1"/>
    <property type="molecule type" value="Genomic_DNA"/>
</dbReference>
<reference evidence="3" key="1">
    <citation type="journal article" date="2021" name="bioRxiv">
        <title>Whole Genome Assembly and Annotation of Northern Wild Rice, Zizania palustris L., Supports a Whole Genome Duplication in the Zizania Genus.</title>
        <authorList>
            <person name="Haas M."/>
            <person name="Kono T."/>
            <person name="Macchietto M."/>
            <person name="Millas R."/>
            <person name="McGilp L."/>
            <person name="Shao M."/>
            <person name="Duquette J."/>
            <person name="Hirsch C.N."/>
            <person name="Kimball J."/>
        </authorList>
    </citation>
    <scope>NUCLEOTIDE SEQUENCE</scope>
    <source>
        <tissue evidence="3">Fresh leaf tissue</tissue>
    </source>
</reference>
<gene>
    <name evidence="3" type="ORF">GUJ93_ZPchr0006g46455</name>
</gene>
<keyword evidence="1" id="KW-0799">Topoisomerase</keyword>
<dbReference type="SMART" id="SM00436">
    <property type="entry name" value="TOP1Bc"/>
    <property type="match status" value="1"/>
</dbReference>
<name>A0A8J5SVZ4_ZIZPA</name>
<comment type="similarity">
    <text evidence="1">Belongs to the type IA topoisomerase family.</text>
</comment>
<dbReference type="PANTHER" id="PTHR11390:SF21">
    <property type="entry name" value="DNA TOPOISOMERASE 3-ALPHA"/>
    <property type="match status" value="1"/>
</dbReference>
<evidence type="ECO:0000256" key="1">
    <source>
        <dbReference type="RuleBase" id="RU362092"/>
    </source>
</evidence>
<evidence type="ECO:0000313" key="4">
    <source>
        <dbReference type="Proteomes" id="UP000729402"/>
    </source>
</evidence>
<evidence type="ECO:0000259" key="2">
    <source>
        <dbReference type="SMART" id="SM00436"/>
    </source>
</evidence>
<dbReference type="OrthoDB" id="430051at2759"/>
<dbReference type="InterPro" id="IPR003601">
    <property type="entry name" value="Topo_IA_2"/>
</dbReference>
<organism evidence="3 4">
    <name type="scientific">Zizania palustris</name>
    <name type="common">Northern wild rice</name>
    <dbReference type="NCBI Taxonomy" id="103762"/>
    <lineage>
        <taxon>Eukaryota</taxon>
        <taxon>Viridiplantae</taxon>
        <taxon>Streptophyta</taxon>
        <taxon>Embryophyta</taxon>
        <taxon>Tracheophyta</taxon>
        <taxon>Spermatophyta</taxon>
        <taxon>Magnoliopsida</taxon>
        <taxon>Liliopsida</taxon>
        <taxon>Poales</taxon>
        <taxon>Poaceae</taxon>
        <taxon>BOP clade</taxon>
        <taxon>Oryzoideae</taxon>
        <taxon>Oryzeae</taxon>
        <taxon>Zizaniinae</taxon>
        <taxon>Zizania</taxon>
    </lineage>
</organism>
<reference evidence="3" key="2">
    <citation type="submission" date="2021-02" db="EMBL/GenBank/DDBJ databases">
        <authorList>
            <person name="Kimball J.A."/>
            <person name="Haas M.W."/>
            <person name="Macchietto M."/>
            <person name="Kono T."/>
            <person name="Duquette J."/>
            <person name="Shao M."/>
        </authorList>
    </citation>
    <scope>NUCLEOTIDE SEQUENCE</scope>
    <source>
        <tissue evidence="3">Fresh leaf tissue</tissue>
    </source>
</reference>
<feature type="domain" description="DNA topoisomerase type IA" evidence="2">
    <location>
        <begin position="42"/>
        <end position="112"/>
    </location>
</feature>
<dbReference type="GO" id="GO:0003677">
    <property type="term" value="F:DNA binding"/>
    <property type="evidence" value="ECO:0007669"/>
    <property type="project" value="UniProtKB-KW"/>
</dbReference>
<comment type="catalytic activity">
    <reaction evidence="1">
        <text>ATP-independent breakage of single-stranded DNA, followed by passage and rejoining.</text>
        <dbReference type="EC" id="5.6.2.1"/>
    </reaction>
</comment>
<protein>
    <recommendedName>
        <fullName evidence="1">DNA topoisomerase</fullName>
        <ecNumber evidence="1">5.6.2.1</ecNumber>
    </recommendedName>
</protein>
<dbReference type="GO" id="GO:0031422">
    <property type="term" value="C:RecQ family helicase-topoisomerase III complex"/>
    <property type="evidence" value="ECO:0007669"/>
    <property type="project" value="TreeGrafter"/>
</dbReference>
<dbReference type="GO" id="GO:0003917">
    <property type="term" value="F:DNA topoisomerase type I (single strand cut, ATP-independent) activity"/>
    <property type="evidence" value="ECO:0007669"/>
    <property type="project" value="UniProtKB-EC"/>
</dbReference>
<dbReference type="GO" id="GO:0005634">
    <property type="term" value="C:nucleus"/>
    <property type="evidence" value="ECO:0007669"/>
    <property type="project" value="TreeGrafter"/>
</dbReference>
<keyword evidence="1" id="KW-0238">DNA-binding</keyword>
<keyword evidence="4" id="KW-1185">Reference proteome</keyword>
<dbReference type="GO" id="GO:0006281">
    <property type="term" value="P:DNA repair"/>
    <property type="evidence" value="ECO:0007669"/>
    <property type="project" value="TreeGrafter"/>
</dbReference>
<dbReference type="AlphaFoldDB" id="A0A8J5SVZ4"/>
<proteinExistence type="inferred from homology"/>
<dbReference type="InterPro" id="IPR000380">
    <property type="entry name" value="Topo_IA"/>
</dbReference>
<comment type="caution">
    <text evidence="3">The sequence shown here is derived from an EMBL/GenBank/DDBJ whole genome shotgun (WGS) entry which is preliminary data.</text>
</comment>
<dbReference type="GO" id="GO:0006310">
    <property type="term" value="P:DNA recombination"/>
    <property type="evidence" value="ECO:0007669"/>
    <property type="project" value="TreeGrafter"/>
</dbReference>
<sequence>MEVILAPTATPASATILMEAPAAPLPPSCIPQSFLGNAWRHEAVQHLGKPNKLFADAADARQEIDLCIGASFTRFQTMLLKDAFVLDVTGDDRNIILSYGPCQTVEHIVDWGDG</sequence>
<dbReference type="EC" id="5.6.2.1" evidence="1"/>
<dbReference type="GO" id="GO:0006265">
    <property type="term" value="P:DNA topological change"/>
    <property type="evidence" value="ECO:0007669"/>
    <property type="project" value="InterPro"/>
</dbReference>
<keyword evidence="1" id="KW-0413">Isomerase</keyword>
<evidence type="ECO:0000313" key="3">
    <source>
        <dbReference type="EMBL" id="KAG8073589.1"/>
    </source>
</evidence>
<dbReference type="PANTHER" id="PTHR11390">
    <property type="entry name" value="PROKARYOTIC DNA TOPOISOMERASE"/>
    <property type="match status" value="1"/>
</dbReference>